<organism evidence="5 6">
    <name type="scientific">Neodothiora populina</name>
    <dbReference type="NCBI Taxonomy" id="2781224"/>
    <lineage>
        <taxon>Eukaryota</taxon>
        <taxon>Fungi</taxon>
        <taxon>Dikarya</taxon>
        <taxon>Ascomycota</taxon>
        <taxon>Pezizomycotina</taxon>
        <taxon>Dothideomycetes</taxon>
        <taxon>Dothideomycetidae</taxon>
        <taxon>Dothideales</taxon>
        <taxon>Dothioraceae</taxon>
        <taxon>Neodothiora</taxon>
    </lineage>
</organism>
<comment type="similarity">
    <text evidence="2 4">Belongs to the terpene synthase family.</text>
</comment>
<protein>
    <recommendedName>
        <fullName evidence="4">Terpene synthase</fullName>
        <ecNumber evidence="4">4.2.3.-</ecNumber>
    </recommendedName>
</protein>
<dbReference type="SUPFAM" id="SSF48576">
    <property type="entry name" value="Terpenoid synthases"/>
    <property type="match status" value="1"/>
</dbReference>
<dbReference type="SFLD" id="SFLDS00005">
    <property type="entry name" value="Isoprenoid_Synthase_Type_I"/>
    <property type="match status" value="1"/>
</dbReference>
<evidence type="ECO:0000256" key="2">
    <source>
        <dbReference type="ARBA" id="ARBA00006333"/>
    </source>
</evidence>
<comment type="caution">
    <text evidence="5">The sequence shown here is derived from an EMBL/GenBank/DDBJ whole genome shotgun (WGS) entry which is preliminary data.</text>
</comment>
<keyword evidence="3 4" id="KW-0460">Magnesium</keyword>
<evidence type="ECO:0000256" key="3">
    <source>
        <dbReference type="ARBA" id="ARBA00022842"/>
    </source>
</evidence>
<evidence type="ECO:0000313" key="5">
    <source>
        <dbReference type="EMBL" id="KAL1306968.1"/>
    </source>
</evidence>
<name>A0ABR3PLR2_9PEZI</name>
<sequence>MYTSPTLYESPAFYRGPQTDQYRESSLQPYGRENVLSRSRGQKVRIPDLRPLMSGWPMDINPHRETVKAVIADILDKYSMSAAMTMKLKKANLDYLLSVWFPYSSEEKLIDLTYFCGWMFLVDDEIDAMSMPNHFDQDAFAALYRETLEVVQQSLKLGDTAHAEDRKSVSPTAESFRRIGSALCRSYSYEKRVMFLDEARLTLDGYRSEQQLRLIGTIPSFEEYWDYREGSSCCRQVVAMIEFANELRIPIHIIESPDMRSLWKETCLVHWITNDIVSAKKELAEGFVENLVVLCSDLAYSAQSGMDTAINLLKASIQRLELAAFNLLSTYCGQTERRSISQLLSMLKEIPADVEYTQDDLSCAIELFIANCKCMCVGNLNWSVASPRYGLQELSRDEEGGMEFVIGL</sequence>
<reference evidence="5 6" key="1">
    <citation type="submission" date="2024-07" db="EMBL/GenBank/DDBJ databases">
        <title>Draft sequence of the Neodothiora populina.</title>
        <authorList>
            <person name="Drown D.D."/>
            <person name="Schuette U.S."/>
            <person name="Buechlein A.B."/>
            <person name="Rusch D.R."/>
            <person name="Winton L.W."/>
            <person name="Adams G.A."/>
        </authorList>
    </citation>
    <scope>NUCLEOTIDE SEQUENCE [LARGE SCALE GENOMIC DNA]</scope>
    <source>
        <strain evidence="5 6">CPC 39397</strain>
    </source>
</reference>
<dbReference type="GeneID" id="95979302"/>
<dbReference type="SFLD" id="SFLDG01020">
    <property type="entry name" value="Terpene_Cyclase_Like_2"/>
    <property type="match status" value="1"/>
</dbReference>
<dbReference type="InterPro" id="IPR008949">
    <property type="entry name" value="Isoprenoid_synthase_dom_sf"/>
</dbReference>
<accession>A0ABR3PLR2</accession>
<proteinExistence type="inferred from homology"/>
<keyword evidence="6" id="KW-1185">Reference proteome</keyword>
<evidence type="ECO:0000256" key="1">
    <source>
        <dbReference type="ARBA" id="ARBA00001946"/>
    </source>
</evidence>
<dbReference type="EMBL" id="JBFMKM010000004">
    <property type="protein sequence ID" value="KAL1306968.1"/>
    <property type="molecule type" value="Genomic_DNA"/>
</dbReference>
<dbReference type="RefSeq" id="XP_069203240.1">
    <property type="nucleotide sequence ID" value="XM_069345414.1"/>
</dbReference>
<dbReference type="PANTHER" id="PTHR35201">
    <property type="entry name" value="TERPENE SYNTHASE"/>
    <property type="match status" value="1"/>
</dbReference>
<evidence type="ECO:0000256" key="4">
    <source>
        <dbReference type="RuleBase" id="RU366034"/>
    </source>
</evidence>
<keyword evidence="4" id="KW-0456">Lyase</keyword>
<dbReference type="PANTHER" id="PTHR35201:SF4">
    <property type="entry name" value="BETA-PINACENE SYNTHASE-RELATED"/>
    <property type="match status" value="1"/>
</dbReference>
<dbReference type="EC" id="4.2.3.-" evidence="4"/>
<dbReference type="Pfam" id="PF19086">
    <property type="entry name" value="Terpene_syn_C_2"/>
    <property type="match status" value="1"/>
</dbReference>
<dbReference type="Gene3D" id="1.10.600.10">
    <property type="entry name" value="Farnesyl Diphosphate Synthase"/>
    <property type="match status" value="1"/>
</dbReference>
<dbReference type="Proteomes" id="UP001562354">
    <property type="component" value="Unassembled WGS sequence"/>
</dbReference>
<keyword evidence="4" id="KW-0479">Metal-binding</keyword>
<gene>
    <name evidence="5" type="ORF">AAFC00_005603</name>
</gene>
<evidence type="ECO:0000313" key="6">
    <source>
        <dbReference type="Proteomes" id="UP001562354"/>
    </source>
</evidence>
<dbReference type="InterPro" id="IPR034686">
    <property type="entry name" value="Terpene_cyclase-like_2"/>
</dbReference>
<comment type="cofactor">
    <cofactor evidence="1 4">
        <name>Mg(2+)</name>
        <dbReference type="ChEBI" id="CHEBI:18420"/>
    </cofactor>
</comment>